<dbReference type="AlphaFoldDB" id="A0A2P5FT85"/>
<accession>A0A2P5FT85</accession>
<keyword evidence="1" id="KW-0472">Membrane</keyword>
<gene>
    <name evidence="2" type="ORF">TorRG33x02_031890</name>
</gene>
<evidence type="ECO:0008006" key="4">
    <source>
        <dbReference type="Google" id="ProtNLM"/>
    </source>
</evidence>
<dbReference type="Proteomes" id="UP000237000">
    <property type="component" value="Unassembled WGS sequence"/>
</dbReference>
<keyword evidence="1" id="KW-0812">Transmembrane</keyword>
<name>A0A2P5FT85_TREOI</name>
<evidence type="ECO:0000313" key="3">
    <source>
        <dbReference type="Proteomes" id="UP000237000"/>
    </source>
</evidence>
<dbReference type="InParanoid" id="A0A2P5FT85"/>
<keyword evidence="3" id="KW-1185">Reference proteome</keyword>
<organism evidence="2 3">
    <name type="scientific">Trema orientale</name>
    <name type="common">Charcoal tree</name>
    <name type="synonym">Celtis orientalis</name>
    <dbReference type="NCBI Taxonomy" id="63057"/>
    <lineage>
        <taxon>Eukaryota</taxon>
        <taxon>Viridiplantae</taxon>
        <taxon>Streptophyta</taxon>
        <taxon>Embryophyta</taxon>
        <taxon>Tracheophyta</taxon>
        <taxon>Spermatophyta</taxon>
        <taxon>Magnoliopsida</taxon>
        <taxon>eudicotyledons</taxon>
        <taxon>Gunneridae</taxon>
        <taxon>Pentapetalae</taxon>
        <taxon>rosids</taxon>
        <taxon>fabids</taxon>
        <taxon>Rosales</taxon>
        <taxon>Cannabaceae</taxon>
        <taxon>Trema</taxon>
    </lineage>
</organism>
<evidence type="ECO:0000313" key="2">
    <source>
        <dbReference type="EMBL" id="POO01006.1"/>
    </source>
</evidence>
<reference evidence="3" key="1">
    <citation type="submission" date="2016-06" db="EMBL/GenBank/DDBJ databases">
        <title>Parallel loss of symbiosis genes in relatives of nitrogen-fixing non-legume Parasponia.</title>
        <authorList>
            <person name="Van Velzen R."/>
            <person name="Holmer R."/>
            <person name="Bu F."/>
            <person name="Rutten L."/>
            <person name="Van Zeijl A."/>
            <person name="Liu W."/>
            <person name="Santuari L."/>
            <person name="Cao Q."/>
            <person name="Sharma T."/>
            <person name="Shen D."/>
            <person name="Roswanjaya Y."/>
            <person name="Wardhani T."/>
            <person name="Kalhor M.S."/>
            <person name="Jansen J."/>
            <person name="Van den Hoogen J."/>
            <person name="Gungor B."/>
            <person name="Hartog M."/>
            <person name="Hontelez J."/>
            <person name="Verver J."/>
            <person name="Yang W.-C."/>
            <person name="Schijlen E."/>
            <person name="Repin R."/>
            <person name="Schilthuizen M."/>
            <person name="Schranz E."/>
            <person name="Heidstra R."/>
            <person name="Miyata K."/>
            <person name="Fedorova E."/>
            <person name="Kohlen W."/>
            <person name="Bisseling T."/>
            <person name="Smit S."/>
            <person name="Geurts R."/>
        </authorList>
    </citation>
    <scope>NUCLEOTIDE SEQUENCE [LARGE SCALE GENOMIC DNA]</scope>
    <source>
        <strain evidence="3">cv. RG33-2</strain>
    </source>
</reference>
<feature type="transmembrane region" description="Helical" evidence="1">
    <location>
        <begin position="85"/>
        <end position="103"/>
    </location>
</feature>
<sequence length="112" mass="12598">MNKCLIFEIKVLRFFWILSAGLELQLVSGLLKLALTNAPIPRFWFRFRFHLLALGLGPLLLISGLLKLALTLFRFCYMLYVRFSKLVSSLVLILLASAGSSSYTGSQVLLDS</sequence>
<feature type="transmembrane region" description="Helical" evidence="1">
    <location>
        <begin position="51"/>
        <end position="73"/>
    </location>
</feature>
<comment type="caution">
    <text evidence="2">The sequence shown here is derived from an EMBL/GenBank/DDBJ whole genome shotgun (WGS) entry which is preliminary data.</text>
</comment>
<protein>
    <recommendedName>
        <fullName evidence="4">Transmembrane protein</fullName>
    </recommendedName>
</protein>
<keyword evidence="1" id="KW-1133">Transmembrane helix</keyword>
<proteinExistence type="predicted"/>
<evidence type="ECO:0000256" key="1">
    <source>
        <dbReference type="SAM" id="Phobius"/>
    </source>
</evidence>
<feature type="transmembrane region" description="Helical" evidence="1">
    <location>
        <begin position="12"/>
        <end position="31"/>
    </location>
</feature>
<dbReference type="EMBL" id="JXTC01000010">
    <property type="protein sequence ID" value="POO01006.1"/>
    <property type="molecule type" value="Genomic_DNA"/>
</dbReference>